<dbReference type="InterPro" id="IPR011659">
    <property type="entry name" value="WD40"/>
</dbReference>
<reference evidence="4 5" key="1">
    <citation type="submission" date="2020-08" db="EMBL/GenBank/DDBJ databases">
        <title>Cohnella phylogeny.</title>
        <authorList>
            <person name="Dunlap C."/>
        </authorList>
    </citation>
    <scope>NUCLEOTIDE SEQUENCE [LARGE SCALE GENOMIC DNA]</scope>
    <source>
        <strain evidence="4 5">DSM 28246</strain>
    </source>
</reference>
<dbReference type="PANTHER" id="PTHR42776:SF27">
    <property type="entry name" value="DIPEPTIDYL PEPTIDASE FAMILY MEMBER 6"/>
    <property type="match status" value="1"/>
</dbReference>
<name>A0A7X0VD76_9BACL</name>
<keyword evidence="5" id="KW-1185">Reference proteome</keyword>
<dbReference type="Gene3D" id="3.40.50.1820">
    <property type="entry name" value="alpha/beta hydrolase"/>
    <property type="match status" value="1"/>
</dbReference>
<evidence type="ECO:0000313" key="4">
    <source>
        <dbReference type="EMBL" id="MBB6669401.1"/>
    </source>
</evidence>
<dbReference type="RefSeq" id="WP_185140810.1">
    <property type="nucleotide sequence ID" value="NZ_JACJVP010000001.1"/>
</dbReference>
<dbReference type="InterPro" id="IPR029058">
    <property type="entry name" value="AB_hydrolase_fold"/>
</dbReference>
<dbReference type="Gene3D" id="2.120.10.30">
    <property type="entry name" value="TolB, C-terminal domain"/>
    <property type="match status" value="2"/>
</dbReference>
<sequence length="666" mass="74840">MESEDLFNLKAVSDPQISPDGSCIAYVETIMDRNTNQYQSRIKLATVSGQDGPRPLTSGSELNFAPRWSPDGRWIAFISTRSGSRQLWIMPGTGGEPQLLSRIRNITGAPVWSPDGRTLACIVRLSADNNEWDSEQELSPRERFSGDVLVIDQLRYKLDSVGFLVNKNWHLFTVQVIGPERGAVRQLTFGNYNFSSPAWSPTGQFIAVAGNRVAERPDLEWVNDIWVVPSVGGAPRPLTRSTGPADNPSWSPDGRFIAYTGHDRRSGYYTNQGIWIVPSEGGEPRELTAGFKYPVGDCAIKDFLGIEQPDVTPYWSLDGRSLYMHVSAMGAVHLWRFSVPDGRAIQLTYGTMVIYNLSFHPESRLIAMAVTSPTLPNDIWVGEINGETVRERRLTNVNRDWLGQIALARPTRFTFRSSGGPEEEGWVLYPTYSPAEKPPAVLQIHGGPTVMYGYVFFYEFQLLAANGFAVIFANPRGSMGYGQEFAEAIRGDWGNHDYSDLMAAVDAALSQGTLDPERLGVAGGSYGGYMTNWIVTQTNRFKAAVSMRGISNLYSFFGTSDGGFLHAEEYGGPPWELPKNYLKRSPISFVDKVKAPLLLIHSDRDFRVPIEQGEQFYTALKFLRRTVRMVRFLTETHELSREGKPWHRVIRYDHILHWFREHLNNK</sequence>
<protein>
    <submittedName>
        <fullName evidence="4">S9 family peptidase</fullName>
    </submittedName>
</protein>
<gene>
    <name evidence="4" type="ORF">H7C19_01740</name>
</gene>
<dbReference type="SUPFAM" id="SSF82171">
    <property type="entry name" value="DPP6 N-terminal domain-like"/>
    <property type="match status" value="1"/>
</dbReference>
<evidence type="ECO:0000256" key="2">
    <source>
        <dbReference type="ARBA" id="ARBA00022825"/>
    </source>
</evidence>
<keyword evidence="2" id="KW-0645">Protease</keyword>
<evidence type="ECO:0000313" key="5">
    <source>
        <dbReference type="Proteomes" id="UP000547209"/>
    </source>
</evidence>
<dbReference type="PANTHER" id="PTHR42776">
    <property type="entry name" value="SERINE PEPTIDASE S9 FAMILY MEMBER"/>
    <property type="match status" value="1"/>
</dbReference>
<keyword evidence="2" id="KW-0720">Serine protease</keyword>
<dbReference type="InterPro" id="IPR011042">
    <property type="entry name" value="6-blade_b-propeller_TolB-like"/>
</dbReference>
<evidence type="ECO:0000256" key="1">
    <source>
        <dbReference type="ARBA" id="ARBA00022801"/>
    </source>
</evidence>
<organism evidence="4 5">
    <name type="scientific">Cohnella nanjingensis</name>
    <dbReference type="NCBI Taxonomy" id="1387779"/>
    <lineage>
        <taxon>Bacteria</taxon>
        <taxon>Bacillati</taxon>
        <taxon>Bacillota</taxon>
        <taxon>Bacilli</taxon>
        <taxon>Bacillales</taxon>
        <taxon>Paenibacillaceae</taxon>
        <taxon>Cohnella</taxon>
    </lineage>
</organism>
<keyword evidence="1" id="KW-0378">Hydrolase</keyword>
<evidence type="ECO:0000259" key="3">
    <source>
        <dbReference type="Pfam" id="PF00326"/>
    </source>
</evidence>
<dbReference type="GO" id="GO:0004252">
    <property type="term" value="F:serine-type endopeptidase activity"/>
    <property type="evidence" value="ECO:0007669"/>
    <property type="project" value="TreeGrafter"/>
</dbReference>
<proteinExistence type="predicted"/>
<dbReference type="Pfam" id="PF00326">
    <property type="entry name" value="Peptidase_S9"/>
    <property type="match status" value="1"/>
</dbReference>
<dbReference type="Pfam" id="PF07676">
    <property type="entry name" value="PD40"/>
    <property type="match status" value="4"/>
</dbReference>
<accession>A0A7X0VD76</accession>
<dbReference type="SUPFAM" id="SSF53474">
    <property type="entry name" value="alpha/beta-Hydrolases"/>
    <property type="match status" value="1"/>
</dbReference>
<comment type="caution">
    <text evidence="4">The sequence shown here is derived from an EMBL/GenBank/DDBJ whole genome shotgun (WGS) entry which is preliminary data.</text>
</comment>
<dbReference type="EMBL" id="JACJVP010000001">
    <property type="protein sequence ID" value="MBB6669401.1"/>
    <property type="molecule type" value="Genomic_DNA"/>
</dbReference>
<dbReference type="Proteomes" id="UP000547209">
    <property type="component" value="Unassembled WGS sequence"/>
</dbReference>
<dbReference type="GO" id="GO:0006508">
    <property type="term" value="P:proteolysis"/>
    <property type="evidence" value="ECO:0007669"/>
    <property type="project" value="InterPro"/>
</dbReference>
<dbReference type="AlphaFoldDB" id="A0A7X0VD76"/>
<feature type="domain" description="Peptidase S9 prolyl oligopeptidase catalytic" evidence="3">
    <location>
        <begin position="456"/>
        <end position="665"/>
    </location>
</feature>
<dbReference type="InterPro" id="IPR001375">
    <property type="entry name" value="Peptidase_S9_cat"/>
</dbReference>